<protein>
    <submittedName>
        <fullName evidence="3">Siderophore-interacting protein</fullName>
    </submittedName>
</protein>
<accession>A0A917WG42</accession>
<evidence type="ECO:0000313" key="3">
    <source>
        <dbReference type="EMBL" id="GGM00141.1"/>
    </source>
</evidence>
<dbReference type="Proteomes" id="UP000649829">
    <property type="component" value="Unassembled WGS sequence"/>
</dbReference>
<dbReference type="PANTHER" id="PTHR30157">
    <property type="entry name" value="FERRIC REDUCTASE, NADPH-DEPENDENT"/>
    <property type="match status" value="1"/>
</dbReference>
<evidence type="ECO:0000256" key="1">
    <source>
        <dbReference type="ARBA" id="ARBA00035644"/>
    </source>
</evidence>
<dbReference type="GO" id="GO:0016491">
    <property type="term" value="F:oxidoreductase activity"/>
    <property type="evidence" value="ECO:0007669"/>
    <property type="project" value="InterPro"/>
</dbReference>
<dbReference type="CDD" id="cd06193">
    <property type="entry name" value="siderophore_interacting"/>
    <property type="match status" value="1"/>
</dbReference>
<dbReference type="InterPro" id="IPR013113">
    <property type="entry name" value="SIP_FAD-bd"/>
</dbReference>
<dbReference type="AlphaFoldDB" id="A0A917WG42"/>
<reference evidence="3" key="1">
    <citation type="journal article" date="2014" name="Int. J. Syst. Evol. Microbiol.">
        <title>Complete genome sequence of Corynebacterium casei LMG S-19264T (=DSM 44701T), isolated from a smear-ripened cheese.</title>
        <authorList>
            <consortium name="US DOE Joint Genome Institute (JGI-PGF)"/>
            <person name="Walter F."/>
            <person name="Albersmeier A."/>
            <person name="Kalinowski J."/>
            <person name="Ruckert C."/>
        </authorList>
    </citation>
    <scope>NUCLEOTIDE SEQUENCE</scope>
    <source>
        <strain evidence="3">CGMCC 1.6293</strain>
    </source>
</reference>
<name>A0A917WG42_9RHOB</name>
<dbReference type="InterPro" id="IPR039374">
    <property type="entry name" value="SIP_fam"/>
</dbReference>
<proteinExistence type="inferred from homology"/>
<dbReference type="Gene3D" id="2.40.30.10">
    <property type="entry name" value="Translation factors"/>
    <property type="match status" value="1"/>
</dbReference>
<keyword evidence="4" id="KW-1185">Reference proteome</keyword>
<reference evidence="3" key="2">
    <citation type="submission" date="2020-09" db="EMBL/GenBank/DDBJ databases">
        <authorList>
            <person name="Sun Q."/>
            <person name="Zhou Y."/>
        </authorList>
    </citation>
    <scope>NUCLEOTIDE SEQUENCE</scope>
    <source>
        <strain evidence="3">CGMCC 1.6293</strain>
    </source>
</reference>
<dbReference type="Pfam" id="PF04954">
    <property type="entry name" value="SIP"/>
    <property type="match status" value="1"/>
</dbReference>
<dbReference type="Gene3D" id="3.40.50.80">
    <property type="entry name" value="Nucleotide-binding domain of ferredoxin-NADP reductase (FNR) module"/>
    <property type="match status" value="1"/>
</dbReference>
<dbReference type="InterPro" id="IPR017938">
    <property type="entry name" value="Riboflavin_synthase-like_b-brl"/>
</dbReference>
<dbReference type="Pfam" id="PF08021">
    <property type="entry name" value="FAD_binding_9"/>
    <property type="match status" value="1"/>
</dbReference>
<dbReference type="InterPro" id="IPR017927">
    <property type="entry name" value="FAD-bd_FR_type"/>
</dbReference>
<gene>
    <name evidence="3" type="ORF">GCM10011534_22480</name>
</gene>
<organism evidence="3 4">
    <name type="scientific">Pseudooceanicola nanhaiensis</name>
    <dbReference type="NCBI Taxonomy" id="375761"/>
    <lineage>
        <taxon>Bacteria</taxon>
        <taxon>Pseudomonadati</taxon>
        <taxon>Pseudomonadota</taxon>
        <taxon>Alphaproteobacteria</taxon>
        <taxon>Rhodobacterales</taxon>
        <taxon>Paracoccaceae</taxon>
        <taxon>Pseudooceanicola</taxon>
    </lineage>
</organism>
<comment type="caution">
    <text evidence="3">The sequence shown here is derived from an EMBL/GenBank/DDBJ whole genome shotgun (WGS) entry which is preliminary data.</text>
</comment>
<evidence type="ECO:0000313" key="4">
    <source>
        <dbReference type="Proteomes" id="UP000649829"/>
    </source>
</evidence>
<sequence>MQASARYDGPVSHDLIPQAAAHAREAELAVEESADAMVVRTPAAVVALERDASGLSLIIDAADAVALQQFREYVLYILDHVAPGLTPRMDWLGEIARNTAPPGFAPATVRRVWRVAPSFLRVELESPGTRRLAEGRGMHFSLLLPPAGRTPVWPRLDDNGRTLWPRDADSLHRAAYTFVDLDPAAGRFTFDVFEHDGGRTTEWARRARAGDPVGVTGPGSGDFPPGRDLLIAGDETALPAIRRILALSGPDRRGDVLIEVGNAEDICEMPRPEGLRLSWLLRARGEALWDRLAGMKPPAGPDRYVWIAAEKDLVRKAKARFRDTLGVGPDEGYFAYYWTA</sequence>
<dbReference type="PANTHER" id="PTHR30157:SF0">
    <property type="entry name" value="NADPH-DEPENDENT FERRIC-CHELATE REDUCTASE"/>
    <property type="match status" value="1"/>
</dbReference>
<comment type="similarity">
    <text evidence="1">Belongs to the SIP oxidoreductase family.</text>
</comment>
<dbReference type="SUPFAM" id="SSF63380">
    <property type="entry name" value="Riboflavin synthase domain-like"/>
    <property type="match status" value="1"/>
</dbReference>
<dbReference type="InterPro" id="IPR007037">
    <property type="entry name" value="SIP_rossman_dom"/>
</dbReference>
<dbReference type="PROSITE" id="PS51384">
    <property type="entry name" value="FAD_FR"/>
    <property type="match status" value="1"/>
</dbReference>
<feature type="domain" description="FAD-binding FR-type" evidence="2">
    <location>
        <begin position="102"/>
        <end position="225"/>
    </location>
</feature>
<dbReference type="InterPro" id="IPR039261">
    <property type="entry name" value="FNR_nucleotide-bd"/>
</dbReference>
<evidence type="ECO:0000259" key="2">
    <source>
        <dbReference type="PROSITE" id="PS51384"/>
    </source>
</evidence>
<dbReference type="EMBL" id="BMLF01000001">
    <property type="protein sequence ID" value="GGM00141.1"/>
    <property type="molecule type" value="Genomic_DNA"/>
</dbReference>